<name>A0ABR2HGF1_9EUKA</name>
<dbReference type="InterPro" id="IPR036291">
    <property type="entry name" value="NAD(P)-bd_dom_sf"/>
</dbReference>
<dbReference type="Pfam" id="PF01370">
    <property type="entry name" value="Epimerase"/>
    <property type="match status" value="1"/>
</dbReference>
<evidence type="ECO:0000313" key="2">
    <source>
        <dbReference type="EMBL" id="KAK8845804.1"/>
    </source>
</evidence>
<reference evidence="2 3" key="1">
    <citation type="submission" date="2024-04" db="EMBL/GenBank/DDBJ databases">
        <title>Tritrichomonas musculus Genome.</title>
        <authorList>
            <person name="Alves-Ferreira E."/>
            <person name="Grigg M."/>
            <person name="Lorenzi H."/>
            <person name="Galac M."/>
        </authorList>
    </citation>
    <scope>NUCLEOTIDE SEQUENCE [LARGE SCALE GENOMIC DNA]</scope>
    <source>
        <strain evidence="2 3">EAF2021</strain>
    </source>
</reference>
<feature type="domain" description="NAD-dependent epimerase/dehydratase" evidence="1">
    <location>
        <begin position="7"/>
        <end position="241"/>
    </location>
</feature>
<dbReference type="EMBL" id="JAPFFF010000030">
    <property type="protein sequence ID" value="KAK8845804.1"/>
    <property type="molecule type" value="Genomic_DNA"/>
</dbReference>
<dbReference type="InterPro" id="IPR001509">
    <property type="entry name" value="Epimerase_deHydtase"/>
</dbReference>
<dbReference type="PANTHER" id="PTHR43245">
    <property type="entry name" value="BIFUNCTIONAL POLYMYXIN RESISTANCE PROTEIN ARNA"/>
    <property type="match status" value="1"/>
</dbReference>
<evidence type="ECO:0000259" key="1">
    <source>
        <dbReference type="Pfam" id="PF01370"/>
    </source>
</evidence>
<protein>
    <recommendedName>
        <fullName evidence="1">NAD-dependent epimerase/dehydratase domain-containing protein</fullName>
    </recommendedName>
</protein>
<evidence type="ECO:0000313" key="3">
    <source>
        <dbReference type="Proteomes" id="UP001470230"/>
    </source>
</evidence>
<dbReference type="Proteomes" id="UP001470230">
    <property type="component" value="Unassembled WGS sequence"/>
</dbReference>
<gene>
    <name evidence="2" type="ORF">M9Y10_020725</name>
</gene>
<proteinExistence type="predicted"/>
<organism evidence="2 3">
    <name type="scientific">Tritrichomonas musculus</name>
    <dbReference type="NCBI Taxonomy" id="1915356"/>
    <lineage>
        <taxon>Eukaryota</taxon>
        <taxon>Metamonada</taxon>
        <taxon>Parabasalia</taxon>
        <taxon>Tritrichomonadida</taxon>
        <taxon>Tritrichomonadidae</taxon>
        <taxon>Tritrichomonas</taxon>
    </lineage>
</organism>
<sequence>MAKPLYLLTGAAGFLGSHICSQLLNRGDDVRAFVLTGDPAIKYIPADAEIIEGDLCNFDDCEKLFSVPKGRQTVCIHCASMVTVNPIFNRKLYEVNVHGTKNMLDVAKRHPECKKFVYISSTGAIPELAKGHKIKEVTEYFPYDETRVVGWYSKTKAMASQKVLNAARLFNLNACIVCPTGIMGPVDYALGETTKTVIRLIKGEMKVGIDGSFNLVDVRDLARGCILAADKGEKGESYILGNDEVTLRQLCEMLENELHVETCNTFLPIDQATMMAKRMEKEAALNGTKPVMTSFSIYNLARNNEFDFSKARNELGYTTRSYRETIHDQAKWLKDQGLI</sequence>
<dbReference type="InterPro" id="IPR050177">
    <property type="entry name" value="Lipid_A_modif_metabolic_enz"/>
</dbReference>
<dbReference type="SUPFAM" id="SSF51735">
    <property type="entry name" value="NAD(P)-binding Rossmann-fold domains"/>
    <property type="match status" value="1"/>
</dbReference>
<comment type="caution">
    <text evidence="2">The sequence shown here is derived from an EMBL/GenBank/DDBJ whole genome shotgun (WGS) entry which is preliminary data.</text>
</comment>
<accession>A0ABR2HGF1</accession>
<dbReference type="Gene3D" id="3.40.50.720">
    <property type="entry name" value="NAD(P)-binding Rossmann-like Domain"/>
    <property type="match status" value="1"/>
</dbReference>
<keyword evidence="3" id="KW-1185">Reference proteome</keyword>